<proteinExistence type="predicted"/>
<evidence type="ECO:0000259" key="1">
    <source>
        <dbReference type="Pfam" id="PF09994"/>
    </source>
</evidence>
<organism evidence="2 3">
    <name type="scientific">Parathielavia appendiculata</name>
    <dbReference type="NCBI Taxonomy" id="2587402"/>
    <lineage>
        <taxon>Eukaryota</taxon>
        <taxon>Fungi</taxon>
        <taxon>Dikarya</taxon>
        <taxon>Ascomycota</taxon>
        <taxon>Pezizomycotina</taxon>
        <taxon>Sordariomycetes</taxon>
        <taxon>Sordariomycetidae</taxon>
        <taxon>Sordariales</taxon>
        <taxon>Chaetomiaceae</taxon>
        <taxon>Parathielavia</taxon>
    </lineage>
</organism>
<dbReference type="GeneID" id="87828785"/>
<dbReference type="InterPro" id="IPR018712">
    <property type="entry name" value="Tle1-like_cat"/>
</dbReference>
<dbReference type="AlphaFoldDB" id="A0AAN6Z6C5"/>
<gene>
    <name evidence="2" type="ORF">N657DRAFT_640699</name>
</gene>
<dbReference type="Pfam" id="PF09994">
    <property type="entry name" value="T6SS_Tle1-like_cat"/>
    <property type="match status" value="1"/>
</dbReference>
<reference evidence="2" key="1">
    <citation type="journal article" date="2023" name="Mol. Phylogenet. Evol.">
        <title>Genome-scale phylogeny and comparative genomics of the fungal order Sordariales.</title>
        <authorList>
            <person name="Hensen N."/>
            <person name="Bonometti L."/>
            <person name="Westerberg I."/>
            <person name="Brannstrom I.O."/>
            <person name="Guillou S."/>
            <person name="Cros-Aarteil S."/>
            <person name="Calhoun S."/>
            <person name="Haridas S."/>
            <person name="Kuo A."/>
            <person name="Mondo S."/>
            <person name="Pangilinan J."/>
            <person name="Riley R."/>
            <person name="LaButti K."/>
            <person name="Andreopoulos B."/>
            <person name="Lipzen A."/>
            <person name="Chen C."/>
            <person name="Yan M."/>
            <person name="Daum C."/>
            <person name="Ng V."/>
            <person name="Clum A."/>
            <person name="Steindorff A."/>
            <person name="Ohm R.A."/>
            <person name="Martin F."/>
            <person name="Silar P."/>
            <person name="Natvig D.O."/>
            <person name="Lalanne C."/>
            <person name="Gautier V."/>
            <person name="Ament-Velasquez S.L."/>
            <person name="Kruys A."/>
            <person name="Hutchinson M.I."/>
            <person name="Powell A.J."/>
            <person name="Barry K."/>
            <person name="Miller A.N."/>
            <person name="Grigoriev I.V."/>
            <person name="Debuchy R."/>
            <person name="Gladieux P."/>
            <person name="Hiltunen Thoren M."/>
            <person name="Johannesson H."/>
        </authorList>
    </citation>
    <scope>NUCLEOTIDE SEQUENCE</scope>
    <source>
        <strain evidence="2">CBS 731.68</strain>
    </source>
</reference>
<accession>A0AAN6Z6C5</accession>
<comment type="caution">
    <text evidence="2">The sequence shown here is derived from an EMBL/GenBank/DDBJ whole genome shotgun (WGS) entry which is preliminary data.</text>
</comment>
<dbReference type="PANTHER" id="PTHR33840:SF16">
    <property type="entry name" value="DUF2235 DOMAIN-CONTAINING PROTEIN"/>
    <property type="match status" value="1"/>
</dbReference>
<sequence length="453" mass="50328">MAPRIIVLCDGTWCGRETGTQTNIYRLARLFQVPISDLNSTHEYIRHPDPAVPANSQVVARYRHGVGLGGSFLDYLFNGATATDLAEEVISAYSFIVNHYTPSHEVWMFGLSRGAYTVRSVAGLINNYGIIDRVRLGLSDDQTRQLCEEAYYLYKCPDPDNRPHARDSIDFRRRNSWPLIGDAVPGPLQPPVRFMGLFDTVGSLGIPTLTGGLGLNYPEFYDDRVSWAVRDVCHLVSVHDRLWAFQPCLARRTRGGRALIHEEWIPGCHYDLGRQRFRFWRSGGPLLERILSLISYIPIIGDGRTVEPNEVLSDLALWKMLQQVALHDAGGLLLQVPPLAALASLGSTIGTGNLGTGDVYGNIASYGPFGDRFGRSIARLLGHLAAWTVVFGTRDRVIPTGNATIYRYRQHDPQLPLVVNPIGDLGNISRGRDGRYPSETAESWALRSGNLPF</sequence>
<protein>
    <recommendedName>
        <fullName evidence="1">T6SS Phospholipase effector Tle1-like catalytic domain-containing protein</fullName>
    </recommendedName>
</protein>
<keyword evidence="3" id="KW-1185">Reference proteome</keyword>
<feature type="domain" description="T6SS Phospholipase effector Tle1-like catalytic" evidence="1">
    <location>
        <begin position="4"/>
        <end position="273"/>
    </location>
</feature>
<dbReference type="EMBL" id="MU853224">
    <property type="protein sequence ID" value="KAK4126831.1"/>
    <property type="molecule type" value="Genomic_DNA"/>
</dbReference>
<name>A0AAN6Z6C5_9PEZI</name>
<dbReference type="Proteomes" id="UP001302602">
    <property type="component" value="Unassembled WGS sequence"/>
</dbReference>
<evidence type="ECO:0000313" key="2">
    <source>
        <dbReference type="EMBL" id="KAK4126831.1"/>
    </source>
</evidence>
<reference evidence="2" key="2">
    <citation type="submission" date="2023-05" db="EMBL/GenBank/DDBJ databases">
        <authorList>
            <consortium name="Lawrence Berkeley National Laboratory"/>
            <person name="Steindorff A."/>
            <person name="Hensen N."/>
            <person name="Bonometti L."/>
            <person name="Westerberg I."/>
            <person name="Brannstrom I.O."/>
            <person name="Guillou S."/>
            <person name="Cros-Aarteil S."/>
            <person name="Calhoun S."/>
            <person name="Haridas S."/>
            <person name="Kuo A."/>
            <person name="Mondo S."/>
            <person name="Pangilinan J."/>
            <person name="Riley R."/>
            <person name="Labutti K."/>
            <person name="Andreopoulos B."/>
            <person name="Lipzen A."/>
            <person name="Chen C."/>
            <person name="Yanf M."/>
            <person name="Daum C."/>
            <person name="Ng V."/>
            <person name="Clum A."/>
            <person name="Ohm R."/>
            <person name="Martin F."/>
            <person name="Silar P."/>
            <person name="Natvig D."/>
            <person name="Lalanne C."/>
            <person name="Gautier V."/>
            <person name="Ament-Velasquez S.L."/>
            <person name="Kruys A."/>
            <person name="Hutchinson M.I."/>
            <person name="Powell A.J."/>
            <person name="Barry K."/>
            <person name="Miller A.N."/>
            <person name="Grigoriev I.V."/>
            <person name="Debuchy R."/>
            <person name="Gladieux P."/>
            <person name="Thoren M.H."/>
            <person name="Johannesson H."/>
        </authorList>
    </citation>
    <scope>NUCLEOTIDE SEQUENCE</scope>
    <source>
        <strain evidence="2">CBS 731.68</strain>
    </source>
</reference>
<dbReference type="PANTHER" id="PTHR33840">
    <property type="match status" value="1"/>
</dbReference>
<dbReference type="RefSeq" id="XP_062650602.1">
    <property type="nucleotide sequence ID" value="XM_062792016.1"/>
</dbReference>
<evidence type="ECO:0000313" key="3">
    <source>
        <dbReference type="Proteomes" id="UP001302602"/>
    </source>
</evidence>